<gene>
    <name evidence="2" type="ORF">OIK44_06775</name>
</gene>
<accession>A0ABT5JX42</accession>
<keyword evidence="1" id="KW-0812">Transmembrane</keyword>
<feature type="transmembrane region" description="Helical" evidence="1">
    <location>
        <begin position="240"/>
        <end position="264"/>
    </location>
</feature>
<dbReference type="EMBL" id="JAQQXR010000002">
    <property type="protein sequence ID" value="MDC8757291.1"/>
    <property type="molecule type" value="Genomic_DNA"/>
</dbReference>
<feature type="transmembrane region" description="Helical" evidence="1">
    <location>
        <begin position="45"/>
        <end position="65"/>
    </location>
</feature>
<comment type="caution">
    <text evidence="2">The sequence shown here is derived from an EMBL/GenBank/DDBJ whole genome shotgun (WGS) entry which is preliminary data.</text>
</comment>
<evidence type="ECO:0000313" key="2">
    <source>
        <dbReference type="EMBL" id="MDC8757291.1"/>
    </source>
</evidence>
<feature type="transmembrane region" description="Helical" evidence="1">
    <location>
        <begin position="468"/>
        <end position="487"/>
    </location>
</feature>
<dbReference type="InterPro" id="IPR021913">
    <property type="entry name" value="DUF3526"/>
</dbReference>
<dbReference type="PANTHER" id="PTHR43471:SF1">
    <property type="entry name" value="ABC TRANSPORTER PERMEASE PROTEIN NOSY-RELATED"/>
    <property type="match status" value="1"/>
</dbReference>
<keyword evidence="1" id="KW-1133">Transmembrane helix</keyword>
<reference evidence="2 3" key="1">
    <citation type="submission" date="2022-10" db="EMBL/GenBank/DDBJ databases">
        <title>Janthinobacterium sp. hw3 Genome sequencing.</title>
        <authorList>
            <person name="Park S."/>
        </authorList>
    </citation>
    <scope>NUCLEOTIDE SEQUENCE [LARGE SCALE GENOMIC DNA]</scope>
    <source>
        <strain evidence="3">hw3</strain>
    </source>
</reference>
<dbReference type="Proteomes" id="UP001221208">
    <property type="component" value="Unassembled WGS sequence"/>
</dbReference>
<keyword evidence="1" id="KW-0472">Membrane</keyword>
<feature type="transmembrane region" description="Helical" evidence="1">
    <location>
        <begin position="197"/>
        <end position="220"/>
    </location>
</feature>
<keyword evidence="3" id="KW-1185">Reference proteome</keyword>
<sequence length="496" mass="53339">MNATTLARSPAAAEGAPPSGWRRWRSAFAGAWQADWRERRRDWRVWLVLGIGLALAVCAALLTALDVRDTLAARAQAQQGEQRRWLNQGKKNPHSAAHYGVYVFKPLSPLAALDPGVEHYVGSSVWLEAHKQNEFVYRPANDEPGMARQFALSPALVLQVLTPMALIFLGFGMFAAERESGTLGNLRINAAPLGAIALARGAVLLCLGLVMALPACAAVAALQWGVDGGAPFSDGGTRALLFGAAALLYLCTWCALITAVSAWMPGTRTSLAVLIALWAGAALVLPRVALELAQAAAPLPSMQSFREQMDGALGMPDDPAEAERHKQAILREYGVGDVRDLPLNWAGISLRRGEEHGNRVFDAHYGRLFGAMQGQSDAAAWAGWLSPTVALAALSGAAAASDTAHHIQFVRAAEAQRRVIQDVLNEAITRHPEHDGKKFDGDQSLWKQVPPFRFAFAPLAWGGALRHSALALLALFGASLLWSVLAVRRLRYGSIR</sequence>
<dbReference type="RefSeq" id="WP_273669972.1">
    <property type="nucleotide sequence ID" value="NZ_JAQQXR010000002.1"/>
</dbReference>
<evidence type="ECO:0000313" key="3">
    <source>
        <dbReference type="Proteomes" id="UP001221208"/>
    </source>
</evidence>
<protein>
    <submittedName>
        <fullName evidence="2">DUF3526 domain-containing protein</fullName>
    </submittedName>
</protein>
<feature type="transmembrane region" description="Helical" evidence="1">
    <location>
        <begin position="156"/>
        <end position="176"/>
    </location>
</feature>
<dbReference type="Pfam" id="PF12679">
    <property type="entry name" value="ABC2_membrane_2"/>
    <property type="match status" value="1"/>
</dbReference>
<name>A0ABT5JX42_9BURK</name>
<proteinExistence type="predicted"/>
<dbReference type="Pfam" id="PF12040">
    <property type="entry name" value="DUF3526"/>
    <property type="match status" value="1"/>
</dbReference>
<evidence type="ECO:0000256" key="1">
    <source>
        <dbReference type="SAM" id="Phobius"/>
    </source>
</evidence>
<feature type="transmembrane region" description="Helical" evidence="1">
    <location>
        <begin position="271"/>
        <end position="290"/>
    </location>
</feature>
<organism evidence="2 3">
    <name type="scientific">Janthinobacterium fluminis</name>
    <dbReference type="NCBI Taxonomy" id="2987524"/>
    <lineage>
        <taxon>Bacteria</taxon>
        <taxon>Pseudomonadati</taxon>
        <taxon>Pseudomonadota</taxon>
        <taxon>Betaproteobacteria</taxon>
        <taxon>Burkholderiales</taxon>
        <taxon>Oxalobacteraceae</taxon>
        <taxon>Janthinobacterium</taxon>
    </lineage>
</organism>
<dbReference type="PANTHER" id="PTHR43471">
    <property type="entry name" value="ABC TRANSPORTER PERMEASE"/>
    <property type="match status" value="1"/>
</dbReference>